<dbReference type="GO" id="GO:0046872">
    <property type="term" value="F:metal ion binding"/>
    <property type="evidence" value="ECO:0007669"/>
    <property type="project" value="UniProtKB-KW"/>
</dbReference>
<comment type="function">
    <text evidence="1">Catalyzes the hydrolytic cleavage of a subset of L-isoaspartyl (L-beta-aspartyl) dipeptides. Used to degrade proteins damaged by L-isoaspartyl residues formation.</text>
</comment>
<feature type="active site" description="Proton acceptor" evidence="2">
    <location>
        <position position="282"/>
    </location>
</feature>
<feature type="binding site" description="via carbamate group" evidence="4">
    <location>
        <position position="156"/>
    </location>
    <ligand>
        <name>Zn(2+)</name>
        <dbReference type="ChEBI" id="CHEBI:29105"/>
        <label>1</label>
        <note>catalytic</note>
    </ligand>
</feature>
<comment type="similarity">
    <text evidence="1">Belongs to the peptidase M38 family.</text>
</comment>
<feature type="binding site" evidence="3">
    <location>
        <position position="163"/>
    </location>
    <ligand>
        <name>substrate</name>
    </ligand>
</feature>
<feature type="binding site" evidence="3">
    <location>
        <position position="100"/>
    </location>
    <ligand>
        <name>substrate</name>
    </ligand>
</feature>
<dbReference type="InterPro" id="IPR050378">
    <property type="entry name" value="Metallo-dep_Hydrolases_sf"/>
</dbReference>
<comment type="PTM">
    <text evidence="5">Carbamylation allows a single lysine to coordinate two zinc ions.</text>
</comment>
<proteinExistence type="inferred from homology"/>
<dbReference type="GO" id="GO:0008798">
    <property type="term" value="F:beta-aspartyl-peptidase activity"/>
    <property type="evidence" value="ECO:0007669"/>
    <property type="project" value="InterPro"/>
</dbReference>
<dbReference type="GO" id="GO:0006508">
    <property type="term" value="P:proteolysis"/>
    <property type="evidence" value="ECO:0007669"/>
    <property type="project" value="UniProtKB-KW"/>
</dbReference>
<dbReference type="EC" id="3.4.19.-" evidence="1"/>
<keyword evidence="1" id="KW-0378">Hydrolase</keyword>
<evidence type="ECO:0000256" key="1">
    <source>
        <dbReference type="PIRNR" id="PIRNR001238"/>
    </source>
</evidence>
<evidence type="ECO:0000313" key="7">
    <source>
        <dbReference type="EMBL" id="SFE07361.1"/>
    </source>
</evidence>
<dbReference type="Gene3D" id="3.20.20.140">
    <property type="entry name" value="Metal-dependent hydrolases"/>
    <property type="match status" value="1"/>
</dbReference>
<feature type="binding site" evidence="3">
    <location>
        <begin position="69"/>
        <end position="71"/>
    </location>
    <ligand>
        <name>substrate</name>
    </ligand>
</feature>
<feature type="binding site" evidence="4">
    <location>
        <position position="195"/>
    </location>
    <ligand>
        <name>Zn(2+)</name>
        <dbReference type="ChEBI" id="CHEBI:29105"/>
        <label>2</label>
        <note>catalytic</note>
    </ligand>
</feature>
<comment type="subcellular location">
    <subcellularLocation>
        <location evidence="1">Cytoplasm</location>
    </subcellularLocation>
</comment>
<dbReference type="GO" id="GO:0005737">
    <property type="term" value="C:cytoplasm"/>
    <property type="evidence" value="ECO:0007669"/>
    <property type="project" value="UniProtKB-SubCell"/>
</dbReference>
<dbReference type="SUPFAM" id="SSF51338">
    <property type="entry name" value="Composite domain of metallo-dependent hydrolases"/>
    <property type="match status" value="1"/>
</dbReference>
<dbReference type="PIRSF" id="PIRSF001238">
    <property type="entry name" value="IadA"/>
    <property type="match status" value="1"/>
</dbReference>
<dbReference type="OrthoDB" id="9775607at2"/>
<gene>
    <name evidence="7" type="ORF">SAMN05216245_101287</name>
</gene>
<evidence type="ECO:0000259" key="6">
    <source>
        <dbReference type="Pfam" id="PF01979"/>
    </source>
</evidence>
<evidence type="ECO:0000256" key="2">
    <source>
        <dbReference type="PIRSR" id="PIRSR001238-1"/>
    </source>
</evidence>
<comment type="cofactor">
    <cofactor evidence="1 4">
        <name>Zn(2+)</name>
        <dbReference type="ChEBI" id="CHEBI:29105"/>
    </cofactor>
    <text evidence="1 4">Binds 2 Zn(2+) ions per subunit.</text>
</comment>
<keyword evidence="1 4" id="KW-0862">Zinc</keyword>
<dbReference type="PANTHER" id="PTHR11647:SF1">
    <property type="entry name" value="COLLAPSIN RESPONSE MEDIATOR PROTEIN"/>
    <property type="match status" value="1"/>
</dbReference>
<evidence type="ECO:0000256" key="5">
    <source>
        <dbReference type="PIRSR" id="PIRSR001238-50"/>
    </source>
</evidence>
<keyword evidence="1" id="KW-0645">Protease</keyword>
<dbReference type="GO" id="GO:0008237">
    <property type="term" value="F:metallopeptidase activity"/>
    <property type="evidence" value="ECO:0007669"/>
    <property type="project" value="UniProtKB-KW"/>
</dbReference>
<dbReference type="InterPro" id="IPR006680">
    <property type="entry name" value="Amidohydro-rel"/>
</dbReference>
<evidence type="ECO:0000313" key="8">
    <source>
        <dbReference type="Proteomes" id="UP000198896"/>
    </source>
</evidence>
<feature type="modified residue" description="N6-carboxylysine" evidence="5">
    <location>
        <position position="156"/>
    </location>
</feature>
<dbReference type="InterPro" id="IPR011059">
    <property type="entry name" value="Metal-dep_hydrolase_composite"/>
</dbReference>
<feature type="binding site" evidence="3">
    <location>
        <position position="286"/>
    </location>
    <ligand>
        <name>substrate</name>
    </ligand>
</feature>
<evidence type="ECO:0000256" key="4">
    <source>
        <dbReference type="PIRSR" id="PIRSR001238-3"/>
    </source>
</evidence>
<dbReference type="Gene3D" id="2.30.40.10">
    <property type="entry name" value="Urease, subunit C, domain 1"/>
    <property type="match status" value="1"/>
</dbReference>
<dbReference type="Proteomes" id="UP000198896">
    <property type="component" value="Unassembled WGS sequence"/>
</dbReference>
<dbReference type="STRING" id="1123323.SAMN05216245_101287"/>
<feature type="binding site" description="via carbamate group" evidence="4">
    <location>
        <position position="156"/>
    </location>
    <ligand>
        <name>Zn(2+)</name>
        <dbReference type="ChEBI" id="CHEBI:29105"/>
        <label>2</label>
        <note>catalytic</note>
    </ligand>
</feature>
<dbReference type="PANTHER" id="PTHR11647">
    <property type="entry name" value="HYDRANTOINASE/DIHYDROPYRIMIDINASE FAMILY MEMBER"/>
    <property type="match status" value="1"/>
</dbReference>
<dbReference type="SUPFAM" id="SSF51556">
    <property type="entry name" value="Metallo-dependent hydrolases"/>
    <property type="match status" value="1"/>
</dbReference>
<keyword evidence="8" id="KW-1185">Reference proteome</keyword>
<keyword evidence="1" id="KW-0482">Metalloprotease</keyword>
<dbReference type="Pfam" id="PF01979">
    <property type="entry name" value="Amidohydro_1"/>
    <property type="match status" value="1"/>
</dbReference>
<name>A0A1I1XJI8_9FIRM</name>
<dbReference type="RefSeq" id="WP_093912470.1">
    <property type="nucleotide sequence ID" value="NZ_FONL01000001.1"/>
</dbReference>
<feature type="domain" description="Amidohydrolase-related" evidence="6">
    <location>
        <begin position="54"/>
        <end position="367"/>
    </location>
</feature>
<dbReference type="InterPro" id="IPR010229">
    <property type="entry name" value="Pept_M38_dipep"/>
</dbReference>
<dbReference type="AlphaFoldDB" id="A0A1I1XJI8"/>
<evidence type="ECO:0000256" key="3">
    <source>
        <dbReference type="PIRSR" id="PIRSR001238-2"/>
    </source>
</evidence>
<accession>A0A1I1XJI8</accession>
<feature type="binding site" evidence="4">
    <location>
        <position position="282"/>
    </location>
    <ligand>
        <name>Zn(2+)</name>
        <dbReference type="ChEBI" id="CHEBI:29105"/>
        <label>1</label>
        <note>catalytic</note>
    </ligand>
</feature>
<feature type="binding site" evidence="4">
    <location>
        <position position="224"/>
    </location>
    <ligand>
        <name>Zn(2+)</name>
        <dbReference type="ChEBI" id="CHEBI:29105"/>
        <label>2</label>
        <note>catalytic</note>
    </ligand>
</feature>
<comment type="PTM">
    <text evidence="1">Carboxylation allows a single lysine to coordinate two zinc ions.</text>
</comment>
<reference evidence="7 8" key="1">
    <citation type="submission" date="2016-10" db="EMBL/GenBank/DDBJ databases">
        <authorList>
            <person name="de Groot N.N."/>
        </authorList>
    </citation>
    <scope>NUCLEOTIDE SEQUENCE [LARGE SCALE GENOMIC DNA]</scope>
    <source>
        <strain evidence="7 8">DSM 9236</strain>
    </source>
</reference>
<dbReference type="GO" id="GO:0016810">
    <property type="term" value="F:hydrolase activity, acting on carbon-nitrogen (but not peptide) bonds"/>
    <property type="evidence" value="ECO:0007669"/>
    <property type="project" value="InterPro"/>
</dbReference>
<dbReference type="NCBIfam" id="TIGR01975">
    <property type="entry name" value="isoAsp_dipep"/>
    <property type="match status" value="1"/>
</dbReference>
<dbReference type="InterPro" id="IPR032466">
    <property type="entry name" value="Metal_Hydrolase"/>
</dbReference>
<organism evidence="7 8">
    <name type="scientific">Succiniclasticum ruminis DSM 9236</name>
    <dbReference type="NCBI Taxonomy" id="1123323"/>
    <lineage>
        <taxon>Bacteria</taxon>
        <taxon>Bacillati</taxon>
        <taxon>Bacillota</taxon>
        <taxon>Negativicutes</taxon>
        <taxon>Acidaminococcales</taxon>
        <taxon>Acidaminococcaceae</taxon>
        <taxon>Succiniclasticum</taxon>
    </lineage>
</organism>
<feature type="binding site" evidence="3">
    <location>
        <position position="227"/>
    </location>
    <ligand>
        <name>substrate</name>
    </ligand>
</feature>
<feature type="binding site" evidence="3">
    <location>
        <position position="131"/>
    </location>
    <ligand>
        <name>substrate</name>
    </ligand>
</feature>
<feature type="binding site" evidence="4">
    <location>
        <position position="64"/>
    </location>
    <ligand>
        <name>Zn(2+)</name>
        <dbReference type="ChEBI" id="CHEBI:29105"/>
        <label>1</label>
        <note>catalytic</note>
    </ligand>
</feature>
<protein>
    <recommendedName>
        <fullName evidence="1">Isoaspartyl dipeptidase</fullName>
        <ecNumber evidence="1">3.4.19.-</ecNumber>
    </recommendedName>
</protein>
<dbReference type="EMBL" id="FONL01000001">
    <property type="protein sequence ID" value="SFE07361.1"/>
    <property type="molecule type" value="Genomic_DNA"/>
</dbReference>
<keyword evidence="1 4" id="KW-0479">Metal-binding</keyword>
<sequence length="385" mass="41361">MIKLLKNAQVYAPAFLGKKDVLVVGDKICRIEDNIAGYEGLPDVEVFDLAGKKLLPGYIDMHVHICGGGGEQGFSSSVPASCLSIFFQNGITTCIGLLGTDGITRSIEALVAKARALTEEGMTVYTLTSSYMYPPKTLLGSVEKDIVMLTPMIGVKVAVSDHRSSNPDGDDLIALGVEARRAGMISGTAGLVTMHMGSGKGRLNPLFDALENSDLPPKHFLPTHMLRCPELIEDGARLVRMGGYMDCTAGSDEKEVVNSAKLLYDLLHMDGVTTDHVTMSSDAFGSQPKFDSCGECIGYTYASPKYLHRTVKLLVEMGMPLEEVIKMLTSTPAKMIAKEGIKGCIAPGADADLLVLDENLDINSLFAKGRTAMLNGKILMKGRFE</sequence>
<feature type="binding site" evidence="4">
    <location>
        <position position="62"/>
    </location>
    <ligand>
        <name>Zn(2+)</name>
        <dbReference type="ChEBI" id="CHEBI:29105"/>
        <label>1</label>
        <note>catalytic</note>
    </ligand>
</feature>